<dbReference type="GO" id="GO:0089701">
    <property type="term" value="C:U2AF complex"/>
    <property type="evidence" value="ECO:0007669"/>
    <property type="project" value="InterPro"/>
</dbReference>
<feature type="compositionally biased region" description="Basic and acidic residues" evidence="9">
    <location>
        <begin position="356"/>
        <end position="374"/>
    </location>
</feature>
<dbReference type="InterPro" id="IPR000504">
    <property type="entry name" value="RRM_dom"/>
</dbReference>
<dbReference type="RefSeq" id="XP_004929383.1">
    <property type="nucleotide sequence ID" value="XM_004929326.5"/>
</dbReference>
<evidence type="ECO:0000256" key="5">
    <source>
        <dbReference type="ARBA" id="ARBA00022884"/>
    </source>
</evidence>
<evidence type="ECO:0000313" key="13">
    <source>
        <dbReference type="Proteomes" id="UP000005204"/>
    </source>
</evidence>
<feature type="coiled-coil region" evidence="8">
    <location>
        <begin position="93"/>
        <end position="125"/>
    </location>
</feature>
<dbReference type="InterPro" id="IPR009145">
    <property type="entry name" value="U2AF_small"/>
</dbReference>
<reference evidence="13" key="1">
    <citation type="journal article" date="2008" name="Insect Biochem. Mol. Biol.">
        <title>The genome of a lepidopteran model insect, the silkworm Bombyx mori.</title>
        <authorList>
            <consortium name="International Silkworm Genome Consortium"/>
        </authorList>
    </citation>
    <scope>NUCLEOTIDE SEQUENCE [LARGE SCALE GENOMIC DNA]</scope>
    <source>
        <strain evidence="13">p50T</strain>
    </source>
</reference>
<accession>A0A8R1WM18</accession>
<dbReference type="KEGG" id="bmor:101743842"/>
<keyword evidence="4 7" id="KW-0862">Zinc</keyword>
<evidence type="ECO:0000256" key="9">
    <source>
        <dbReference type="SAM" id="MobiDB-lite"/>
    </source>
</evidence>
<feature type="zinc finger region" description="C3H1-type" evidence="7">
    <location>
        <begin position="152"/>
        <end position="180"/>
    </location>
</feature>
<evidence type="ECO:0000256" key="4">
    <source>
        <dbReference type="ARBA" id="ARBA00022833"/>
    </source>
</evidence>
<proteinExistence type="predicted"/>
<feature type="domain" description="C3H1-type" evidence="11">
    <location>
        <begin position="293"/>
        <end position="320"/>
    </location>
</feature>
<dbReference type="SMART" id="SM00360">
    <property type="entry name" value="RRM"/>
    <property type="match status" value="1"/>
</dbReference>
<dbReference type="GO" id="GO:0008270">
    <property type="term" value="F:zinc ion binding"/>
    <property type="evidence" value="ECO:0007669"/>
    <property type="project" value="UniProtKB-KW"/>
</dbReference>
<keyword evidence="1 7" id="KW-0479">Metal-binding</keyword>
<feature type="region of interest" description="Disordered" evidence="9">
    <location>
        <begin position="339"/>
        <end position="388"/>
    </location>
</feature>
<keyword evidence="3 7" id="KW-0863">Zinc-finger</keyword>
<evidence type="ECO:0000259" key="10">
    <source>
        <dbReference type="PROSITE" id="PS50102"/>
    </source>
</evidence>
<dbReference type="OrthoDB" id="75923at2759"/>
<keyword evidence="8" id="KW-0175">Coiled coil</keyword>
<dbReference type="PROSITE" id="PS50102">
    <property type="entry name" value="RRM"/>
    <property type="match status" value="1"/>
</dbReference>
<dbReference type="Pfam" id="PF00642">
    <property type="entry name" value="zf-CCCH"/>
    <property type="match status" value="1"/>
</dbReference>
<evidence type="ECO:0000256" key="1">
    <source>
        <dbReference type="ARBA" id="ARBA00022723"/>
    </source>
</evidence>
<protein>
    <submittedName>
        <fullName evidence="12">Uncharacterized protein</fullName>
    </submittedName>
</protein>
<evidence type="ECO:0000313" key="12">
    <source>
        <dbReference type="EnsemblMetazoa" id="XP_004929383.1"/>
    </source>
</evidence>
<dbReference type="PANTHER" id="PTHR12620">
    <property type="entry name" value="U2 SNRNP AUXILIARY FACTOR, SMALL SUBUNIT"/>
    <property type="match status" value="1"/>
</dbReference>
<keyword evidence="13" id="KW-1185">Reference proteome</keyword>
<dbReference type="GeneID" id="101743842"/>
<dbReference type="GO" id="GO:0000398">
    <property type="term" value="P:mRNA splicing, via spliceosome"/>
    <property type="evidence" value="ECO:0007669"/>
    <property type="project" value="InterPro"/>
</dbReference>
<feature type="zinc finger region" description="C3H1-type" evidence="7">
    <location>
        <begin position="293"/>
        <end position="320"/>
    </location>
</feature>
<dbReference type="Pfam" id="PF00076">
    <property type="entry name" value="RRM_1"/>
    <property type="match status" value="1"/>
</dbReference>
<evidence type="ECO:0000256" key="8">
    <source>
        <dbReference type="SAM" id="Coils"/>
    </source>
</evidence>
<dbReference type="Proteomes" id="UP000005204">
    <property type="component" value="Unassembled WGS sequence"/>
</dbReference>
<sequence length="388" mass="47108">MGRHSEWRRIAKRQRRRKIRVQQAQLRDSILEDSDLQAQQQILDNLIEEQIILSNKIENEKWLQAEKNYMDNWEKLQQYKERLLQEKMEQKIKLTLEWEAEKERRKIEEEKLKQIKEENMKKHQEFLENLQNFMAGDSCEPPKELNYVCDTRPGAEMCTFFSKTATCRFGDQCSRNHQYPSISNVLLAKNFYAHFGLDNMFENNEYDADIMLEYDENETYKEFEEFFCDVLTEFEKFGKIVQFKVCKNYEKHLRGNTYIEYADLRCAVAAYRFLNSRWYGGRQLSLQFCNIRSWRNAICGLQAKQRCHKGRSCNFLHIFRNPNNLFSLQKLPEENYIPRRRTPPRSWRWSESPETEIPKRTKSSREANDEEKKNRERRRSHKRKLRKD</sequence>
<feature type="compositionally biased region" description="Basic residues" evidence="9">
    <location>
        <begin position="375"/>
        <end position="388"/>
    </location>
</feature>
<keyword evidence="5 6" id="KW-0694">RNA-binding</keyword>
<dbReference type="InterPro" id="IPR003954">
    <property type="entry name" value="RRM_euk-type"/>
</dbReference>
<dbReference type="InterPro" id="IPR012677">
    <property type="entry name" value="Nucleotide-bd_a/b_plait_sf"/>
</dbReference>
<dbReference type="GO" id="GO:0003723">
    <property type="term" value="F:RNA binding"/>
    <property type="evidence" value="ECO:0007669"/>
    <property type="project" value="UniProtKB-UniRule"/>
</dbReference>
<evidence type="ECO:0000259" key="11">
    <source>
        <dbReference type="PROSITE" id="PS50103"/>
    </source>
</evidence>
<name>A0A8R1WM18_BOMMO</name>
<dbReference type="Gene3D" id="3.30.70.330">
    <property type="match status" value="1"/>
</dbReference>
<dbReference type="PRINTS" id="PR01848">
    <property type="entry name" value="U2AUXFACTOR"/>
</dbReference>
<dbReference type="InterPro" id="IPR000571">
    <property type="entry name" value="Znf_CCCH"/>
</dbReference>
<evidence type="ECO:0000256" key="2">
    <source>
        <dbReference type="ARBA" id="ARBA00022737"/>
    </source>
</evidence>
<dbReference type="PROSITE" id="PS50103">
    <property type="entry name" value="ZF_C3H1"/>
    <property type="match status" value="2"/>
</dbReference>
<dbReference type="InterPro" id="IPR035979">
    <property type="entry name" value="RBD_domain_sf"/>
</dbReference>
<feature type="domain" description="C3H1-type" evidence="11">
    <location>
        <begin position="152"/>
        <end position="180"/>
    </location>
</feature>
<organism evidence="12 13">
    <name type="scientific">Bombyx mori</name>
    <name type="common">Silk moth</name>
    <dbReference type="NCBI Taxonomy" id="7091"/>
    <lineage>
        <taxon>Eukaryota</taxon>
        <taxon>Metazoa</taxon>
        <taxon>Ecdysozoa</taxon>
        <taxon>Arthropoda</taxon>
        <taxon>Hexapoda</taxon>
        <taxon>Insecta</taxon>
        <taxon>Pterygota</taxon>
        <taxon>Neoptera</taxon>
        <taxon>Endopterygota</taxon>
        <taxon>Lepidoptera</taxon>
        <taxon>Glossata</taxon>
        <taxon>Ditrysia</taxon>
        <taxon>Bombycoidea</taxon>
        <taxon>Bombycidae</taxon>
        <taxon>Bombycinae</taxon>
        <taxon>Bombyx</taxon>
    </lineage>
</organism>
<evidence type="ECO:0000256" key="3">
    <source>
        <dbReference type="ARBA" id="ARBA00022771"/>
    </source>
</evidence>
<dbReference type="SMART" id="SM00361">
    <property type="entry name" value="RRM_1"/>
    <property type="match status" value="1"/>
</dbReference>
<evidence type="ECO:0000256" key="6">
    <source>
        <dbReference type="PROSITE-ProRule" id="PRU00176"/>
    </source>
</evidence>
<feature type="domain" description="RRM" evidence="10">
    <location>
        <begin position="212"/>
        <end position="291"/>
    </location>
</feature>
<dbReference type="EnsemblMetazoa" id="XM_004929326.4">
    <property type="protein sequence ID" value="XP_004929383.1"/>
    <property type="gene ID" value="LOC101743842"/>
</dbReference>
<dbReference type="AlphaFoldDB" id="A0A8R1WM18"/>
<dbReference type="SUPFAM" id="SSF54928">
    <property type="entry name" value="RNA-binding domain, RBD"/>
    <property type="match status" value="1"/>
</dbReference>
<evidence type="ECO:0000256" key="7">
    <source>
        <dbReference type="PROSITE-ProRule" id="PRU00723"/>
    </source>
</evidence>
<dbReference type="SMART" id="SM00356">
    <property type="entry name" value="ZnF_C3H1"/>
    <property type="match status" value="2"/>
</dbReference>
<keyword evidence="2" id="KW-0677">Repeat</keyword>
<reference evidence="12" key="2">
    <citation type="submission" date="2022-06" db="UniProtKB">
        <authorList>
            <consortium name="EnsemblMetazoa"/>
        </authorList>
    </citation>
    <scope>IDENTIFICATION</scope>
    <source>
        <strain evidence="12">p50T (Dazao)</strain>
    </source>
</reference>